<dbReference type="GO" id="GO:0042597">
    <property type="term" value="C:periplasmic space"/>
    <property type="evidence" value="ECO:0007669"/>
    <property type="project" value="InterPro"/>
</dbReference>
<dbReference type="GO" id="GO:0016829">
    <property type="term" value="F:lyase activity"/>
    <property type="evidence" value="ECO:0007669"/>
    <property type="project" value="UniProtKB-KW"/>
</dbReference>
<evidence type="ECO:0000256" key="9">
    <source>
        <dbReference type="SAM" id="SignalP"/>
    </source>
</evidence>
<feature type="domain" description="Major facilitator superfamily (MFS) profile" evidence="10">
    <location>
        <begin position="1218"/>
        <end position="1622"/>
    </location>
</feature>
<feature type="chain" id="PRO_5041202848" description="Major facilitator superfamily (MFS) profile domain-containing protein" evidence="9">
    <location>
        <begin position="35"/>
        <end position="1629"/>
    </location>
</feature>
<gene>
    <name evidence="11" type="ORF">H2204_007956</name>
</gene>
<comment type="subcellular location">
    <subcellularLocation>
        <location evidence="2">Cell envelope</location>
    </subcellularLocation>
    <subcellularLocation>
        <location evidence="1">Membrane</location>
        <topology evidence="1">Multi-pass membrane protein</topology>
    </subcellularLocation>
</comment>
<evidence type="ECO:0000256" key="1">
    <source>
        <dbReference type="ARBA" id="ARBA00004141"/>
    </source>
</evidence>
<dbReference type="InterPro" id="IPR008929">
    <property type="entry name" value="Chondroitin_lyas"/>
</dbReference>
<feature type="signal peptide" evidence="9">
    <location>
        <begin position="1"/>
        <end position="34"/>
    </location>
</feature>
<dbReference type="Pfam" id="PF07690">
    <property type="entry name" value="MFS_1"/>
    <property type="match status" value="1"/>
</dbReference>
<dbReference type="InterPro" id="IPR011701">
    <property type="entry name" value="MFS"/>
</dbReference>
<dbReference type="InterPro" id="IPR020846">
    <property type="entry name" value="MFS_dom"/>
</dbReference>
<dbReference type="SUPFAM" id="SSF48230">
    <property type="entry name" value="Chondroitin AC/alginate lyase"/>
    <property type="match status" value="1"/>
</dbReference>
<evidence type="ECO:0000313" key="11">
    <source>
        <dbReference type="EMBL" id="KAJ9631510.1"/>
    </source>
</evidence>
<dbReference type="Pfam" id="PF07940">
    <property type="entry name" value="Hepar_II_III_C"/>
    <property type="match status" value="1"/>
</dbReference>
<evidence type="ECO:0000256" key="4">
    <source>
        <dbReference type="ARBA" id="ARBA00022729"/>
    </source>
</evidence>
<proteinExistence type="predicted"/>
<dbReference type="SUPFAM" id="SSF51126">
    <property type="entry name" value="Pectin lyase-like"/>
    <property type="match status" value="1"/>
</dbReference>
<dbReference type="InterPro" id="IPR036259">
    <property type="entry name" value="MFS_trans_sf"/>
</dbReference>
<dbReference type="NCBIfam" id="NF042990">
    <property type="entry name" value="olalg_lyase"/>
    <property type="match status" value="1"/>
</dbReference>
<dbReference type="PANTHER" id="PTHR11662">
    <property type="entry name" value="SOLUTE CARRIER FAMILY 17"/>
    <property type="match status" value="1"/>
</dbReference>
<accession>A0AA38Y0R5</accession>
<feature type="transmembrane region" description="Helical" evidence="8">
    <location>
        <begin position="1284"/>
        <end position="1306"/>
    </location>
</feature>
<dbReference type="FunFam" id="1.20.1250.20:FF:001713">
    <property type="entry name" value="Os09g0556400 protein"/>
    <property type="match status" value="1"/>
</dbReference>
<dbReference type="InterPro" id="IPR008397">
    <property type="entry name" value="Alginate_lyase_dom"/>
</dbReference>
<dbReference type="GO" id="GO:0015134">
    <property type="term" value="F:hexuronate transmembrane transporter activity"/>
    <property type="evidence" value="ECO:0007669"/>
    <property type="project" value="TreeGrafter"/>
</dbReference>
<reference evidence="11" key="1">
    <citation type="submission" date="2022-10" db="EMBL/GenBank/DDBJ databases">
        <title>Culturing micro-colonial fungi from biological soil crusts in the Mojave desert and describing Neophaeococcomyces mojavensis, and introducing the new genera and species Taxawa tesnikishii.</title>
        <authorList>
            <person name="Kurbessoian T."/>
            <person name="Stajich J.E."/>
        </authorList>
    </citation>
    <scope>NUCLEOTIDE SEQUENCE</scope>
    <source>
        <strain evidence="11">TK_35</strain>
    </source>
</reference>
<dbReference type="PROSITE" id="PS50850">
    <property type="entry name" value="MFS"/>
    <property type="match status" value="1"/>
</dbReference>
<dbReference type="InterPro" id="IPR050382">
    <property type="entry name" value="MFS_Na/Anion_cotransporter"/>
</dbReference>
<feature type="transmembrane region" description="Helical" evidence="8">
    <location>
        <begin position="1565"/>
        <end position="1589"/>
    </location>
</feature>
<feature type="transmembrane region" description="Helical" evidence="8">
    <location>
        <begin position="1595"/>
        <end position="1617"/>
    </location>
</feature>
<keyword evidence="4 9" id="KW-0732">Signal</keyword>
<evidence type="ECO:0000259" key="10">
    <source>
        <dbReference type="PROSITE" id="PS50850"/>
    </source>
</evidence>
<keyword evidence="7" id="KW-0456">Lyase</keyword>
<feature type="transmembrane region" description="Helical" evidence="8">
    <location>
        <begin position="1253"/>
        <end position="1272"/>
    </location>
</feature>
<evidence type="ECO:0000256" key="6">
    <source>
        <dbReference type="ARBA" id="ARBA00023136"/>
    </source>
</evidence>
<dbReference type="Pfam" id="PF05426">
    <property type="entry name" value="Alginate_lyase"/>
    <property type="match status" value="1"/>
</dbReference>
<dbReference type="EMBL" id="JAPDRN010000056">
    <property type="protein sequence ID" value="KAJ9631510.1"/>
    <property type="molecule type" value="Genomic_DNA"/>
</dbReference>
<dbReference type="PANTHER" id="PTHR11662:SF285">
    <property type="entry name" value="HEXURONATE TRANSPORTER"/>
    <property type="match status" value="1"/>
</dbReference>
<keyword evidence="5 8" id="KW-1133">Transmembrane helix</keyword>
<dbReference type="Gene3D" id="1.50.10.100">
    <property type="entry name" value="Chondroitin AC/alginate lyase"/>
    <property type="match status" value="1"/>
</dbReference>
<feature type="transmembrane region" description="Helical" evidence="8">
    <location>
        <begin position="1510"/>
        <end position="1528"/>
    </location>
</feature>
<dbReference type="InterPro" id="IPR054935">
    <property type="entry name" value="Alg_lyase"/>
</dbReference>
<feature type="transmembrane region" description="Helical" evidence="8">
    <location>
        <begin position="1474"/>
        <end position="1498"/>
    </location>
</feature>
<keyword evidence="3 8" id="KW-0812">Transmembrane</keyword>
<dbReference type="InterPro" id="IPR012334">
    <property type="entry name" value="Pectin_lyas_fold"/>
</dbReference>
<dbReference type="InterPro" id="IPR039513">
    <property type="entry name" value="PL-6"/>
</dbReference>
<organism evidence="11">
    <name type="scientific">Knufia peltigerae</name>
    <dbReference type="NCBI Taxonomy" id="1002370"/>
    <lineage>
        <taxon>Eukaryota</taxon>
        <taxon>Fungi</taxon>
        <taxon>Dikarya</taxon>
        <taxon>Ascomycota</taxon>
        <taxon>Pezizomycotina</taxon>
        <taxon>Eurotiomycetes</taxon>
        <taxon>Chaetothyriomycetidae</taxon>
        <taxon>Chaetothyriales</taxon>
        <taxon>Trichomeriaceae</taxon>
        <taxon>Knufia</taxon>
    </lineage>
</organism>
<name>A0AA38Y0R5_9EURO</name>
<dbReference type="CDD" id="cd17319">
    <property type="entry name" value="MFS_ExuT_GudP_like"/>
    <property type="match status" value="1"/>
</dbReference>
<feature type="transmembrane region" description="Helical" evidence="8">
    <location>
        <begin position="1345"/>
        <end position="1368"/>
    </location>
</feature>
<sequence length="1629" mass="176642">MRTQSTSHRLSKSALGYCLAIGLATCLTSSPATAASWFVHDASEFATAAAALQPGDEIVLADGTWTDARLLLKGQGTAAAPIVLRAQTPGKVILSGASDLRLAGSYLQVSNLVFRNGYTPGDAVVAFRESSKAVASHSRVTGLVIDDYSNPDGSDQDYWVSLYGSNNRLDHSQLRGKTNAGPTVVVVRDATQGLDNQHRIDHNWFGPRPALGVNGGETIRVGTSDTSLSDSNSTVENNWFEGCDGETEIVSNKSGGNTFRGNVFYRSAGALTLRHGNGNRVIDNLFLGDDKAGTGGVRIINANQSVSNNYFERLAGSSNRSALAVMDAQANPPLSGYAPVVNATISRNTFVDVAKISFGVGHDEAKGIVVAASNSHFSGNLIVNRTSRNPPNAASSLAGIAFSNNVQSPQASSVFPGGVSSASIALQQAASGLWVPATPLPTIGADPALVMTPREQTGVDWYPKPLSLCSHRLALALALAAPFALLPMAPLHAAPAAAAQQGDTAPVLVTAAQWQQMASEGSRYPWFAKEQARTQKSLQKMMKAGIDVPVPKDKGGGRTHEQHKRNYQALLAAGTLYRLTGDKAYVTYSRDMLLQYAKLYPTLGPHPEGRGQIPGRVFWQVLNDSVWLVNAIQGYDAIRDALSPQDRQIIESQVFRPMAEFLASEPKNYDQIHNHATWAAAATGMTGYVLRDPELVEKSLRGSRKDDQFGFLRQIDLLFSPDGYYEEGPYYQRYALAPFLLFANAIERNEPQRKIFARRDGVLLKAVDVLVQTSYDGLFFPINDAILDKGIDTEELVAGIGIAYAQAGDDRLLSVAQQQKRLLLSPEGLQVAQALAANKAKPFDYRPMLLRDGPDGERGGLAILRMGGERGQALVQKDTMQGMGHGHFDKLNWLFYDNGNAVVTDYGAARFLNVEAKRGGIYLAENRSWAKQTVAHNTLVVNEQSHFKGDWKRGEEHAPQVRFFQADADTQIASATMRDAYPGVVFTRTQALLRHPDLGLPVVLDLLQVHGDKAARYDLPLHFNGHIVTTGFEAEHFPTQRPVLGGDNGYQHLWLDARSKAGSEPRTLAWLLDGRFYTYRFGSSAPSQALLVESGANDPEFNLRREPALLQRVEGQKDVTFFSVLEPHGEYNGTAEYVHGADSRVKQIIRTRGNGAEVLELRLASGARIALGVADDSEAKGEHSVTVDGHAYRWSGSHARMDRSKGDVPVRSAVRWLIVGLIAVATVINYIDRNALAVMWPEIAREVGATKDDYALLVTVFMLFYAAGQFLFGRLFDMIGTRLGFALSISVWSISIALHSVTHSMLSFSVVRAMLGISEAGAWPGAVKANAEWFPARERALAQGIFNAGASIGAIVSAPAIAGLYLWLGWRGTFVLVGALGFLWLLPWLFVYRAGPDKHPWVSDAERRLIMEDQAGQQRVDAPKVSVRSLLAHRQSWGMLACRFLLDPIWWLFVSWLPIYLAETFGFDIKQIGLFAWVPFVGAMLGSLSGGWLSGRMINAGHSVDRARKLSISLGCVIMAPALLGAVLANQPLYAVLAIAAVLFGFQIAIGNIQTLPGDLFDGRSVGTLAGLGGLAAVAGTLITTWLVPVLTRHSYAPIFILVAALVPLSLAALWWWTGPIHKLDRNDG</sequence>
<dbReference type="FunFam" id="1.20.1250.20:FF:000677">
    <property type="entry name" value="MFS transporter"/>
    <property type="match status" value="1"/>
</dbReference>
<dbReference type="Gene3D" id="2.160.20.10">
    <property type="entry name" value="Single-stranded right-handed beta-helix, Pectin lyase-like"/>
    <property type="match status" value="1"/>
</dbReference>
<evidence type="ECO:0000256" key="3">
    <source>
        <dbReference type="ARBA" id="ARBA00022692"/>
    </source>
</evidence>
<dbReference type="Gene3D" id="1.20.1250.20">
    <property type="entry name" value="MFS general substrate transporter like domains"/>
    <property type="match status" value="2"/>
</dbReference>
<dbReference type="InterPro" id="IPR011050">
    <property type="entry name" value="Pectin_lyase_fold/virulence"/>
</dbReference>
<feature type="transmembrane region" description="Helical" evidence="8">
    <location>
        <begin position="1534"/>
        <end position="1553"/>
    </location>
</feature>
<dbReference type="GO" id="GO:0016020">
    <property type="term" value="C:membrane"/>
    <property type="evidence" value="ECO:0007669"/>
    <property type="project" value="UniProtKB-SubCell"/>
</dbReference>
<dbReference type="InterPro" id="IPR012480">
    <property type="entry name" value="Hepar_II_III_C"/>
</dbReference>
<protein>
    <recommendedName>
        <fullName evidence="10">Major facilitator superfamily (MFS) profile domain-containing protein</fullName>
    </recommendedName>
</protein>
<evidence type="ECO:0000256" key="8">
    <source>
        <dbReference type="SAM" id="Phobius"/>
    </source>
</evidence>
<dbReference type="SUPFAM" id="SSF103473">
    <property type="entry name" value="MFS general substrate transporter"/>
    <property type="match status" value="1"/>
</dbReference>
<dbReference type="Pfam" id="PF14592">
    <property type="entry name" value="Chondroitinas_B"/>
    <property type="match status" value="1"/>
</dbReference>
<evidence type="ECO:0000256" key="7">
    <source>
        <dbReference type="ARBA" id="ARBA00023239"/>
    </source>
</evidence>
<keyword evidence="6 8" id="KW-0472">Membrane</keyword>
<evidence type="ECO:0000256" key="2">
    <source>
        <dbReference type="ARBA" id="ARBA00004196"/>
    </source>
</evidence>
<feature type="transmembrane region" description="Helical" evidence="8">
    <location>
        <begin position="1374"/>
        <end position="1392"/>
    </location>
</feature>
<dbReference type="CDD" id="cd14251">
    <property type="entry name" value="PL-6"/>
    <property type="match status" value="1"/>
</dbReference>
<evidence type="ECO:0000256" key="5">
    <source>
        <dbReference type="ARBA" id="ARBA00022989"/>
    </source>
</evidence>
<comment type="caution">
    <text evidence="11">The sequence shown here is derived from an EMBL/GenBank/DDBJ whole genome shotgun (WGS) entry which is preliminary data.</text>
</comment>
<dbReference type="Gene3D" id="2.70.98.70">
    <property type="match status" value="1"/>
</dbReference>
<feature type="transmembrane region" description="Helical" evidence="8">
    <location>
        <begin position="1444"/>
        <end position="1462"/>
    </location>
</feature>